<dbReference type="GO" id="GO:0006816">
    <property type="term" value="P:calcium ion transport"/>
    <property type="evidence" value="ECO:0007669"/>
    <property type="project" value="TreeGrafter"/>
</dbReference>
<proteinExistence type="predicted"/>
<sequence>MRLQEYIRRKDTEEEEGSIKISQSKRTQYHIKSELFHNREPELPHLRLCRNRKFGQSFESYSRHKTAQRSFLICQCQRNRPSAMPLLWFVSNSNNVVVHVANKTNDLCPLPKLTSSQKFQVGLSFNGIDVFGGPYEVTVIAKEPSVQSSNFGSTGAVIEVKFDRPIDTAALVTCDKIFTNTTQLGNEAACNWYSDSTLTITVGKGNDLIQAGSFLTFENDAVKAKGQSYAYPNETTITVGYPDQPVSVESVIEGPSKIPSCGVVQYTGTKSRGSGGRKLEYEWTGNMAIVGGSEITFTLNVTVKSNSSIYSTNSIKLKVKNALLQVIIRGGSERSVGVSEAIELNGSLSYDPDGVTGVPEEYVWGCTWKSLEMSQPNPCYIKGKLFPDLPNITSPDLKLDADSLILSYTYIFTLTMTKGERKSSASVQIVTVPGQPPQVLFEPLPTKVLTNQSLKLTVYITSTSNFSIEWRVDNSNLSDYGYFDINNPDNQDEKSPKTEIVISVSECETDSNAYPLLYQFYSNSPDGEKTPLNVLGTQPSVTISGPRSAGKDTMRFSVQALQAASRNFSSEISQNLLNGILAFAGSYTSQKNIKSANLNLFTTKSMLNQPLTRTLTEKVTFTPGNTLEERYVNWECSKTEKCQGAVAQILQIVNGASVFPLNDTKTDVVSDVIDFSLYNPSSGKTY</sequence>
<dbReference type="Pfam" id="PF02010">
    <property type="entry name" value="REJ"/>
    <property type="match status" value="1"/>
</dbReference>
<reference evidence="7" key="1">
    <citation type="submission" date="2023-08" db="EMBL/GenBank/DDBJ databases">
        <authorList>
            <person name="Alioto T."/>
            <person name="Alioto T."/>
            <person name="Gomez Garrido J."/>
        </authorList>
    </citation>
    <scope>NUCLEOTIDE SEQUENCE</scope>
</reference>
<keyword evidence="8" id="KW-1185">Reference proteome</keyword>
<dbReference type="GO" id="GO:0005886">
    <property type="term" value="C:plasma membrane"/>
    <property type="evidence" value="ECO:0007669"/>
    <property type="project" value="TreeGrafter"/>
</dbReference>
<dbReference type="InterPro" id="IPR036179">
    <property type="entry name" value="Ig-like_dom_sf"/>
</dbReference>
<dbReference type="SUPFAM" id="SSF48726">
    <property type="entry name" value="Immunoglobulin"/>
    <property type="match status" value="1"/>
</dbReference>
<keyword evidence="2" id="KW-0812">Transmembrane</keyword>
<name>A0AA36F6N8_OCTVU</name>
<dbReference type="GO" id="GO:0005261">
    <property type="term" value="F:monoatomic cation channel activity"/>
    <property type="evidence" value="ECO:0007669"/>
    <property type="project" value="TreeGrafter"/>
</dbReference>
<evidence type="ECO:0000256" key="2">
    <source>
        <dbReference type="ARBA" id="ARBA00022692"/>
    </source>
</evidence>
<dbReference type="EMBL" id="OX597820">
    <property type="protein sequence ID" value="CAI9726334.1"/>
    <property type="molecule type" value="Genomic_DNA"/>
</dbReference>
<accession>A0AA36F6N8</accession>
<evidence type="ECO:0000256" key="5">
    <source>
        <dbReference type="ARBA" id="ARBA00023136"/>
    </source>
</evidence>
<evidence type="ECO:0000256" key="1">
    <source>
        <dbReference type="ARBA" id="ARBA00004370"/>
    </source>
</evidence>
<keyword evidence="5" id="KW-0472">Membrane</keyword>
<comment type="subcellular location">
    <subcellularLocation>
        <location evidence="1">Membrane</location>
    </subcellularLocation>
</comment>
<gene>
    <name evidence="7" type="ORF">OCTVUL_1B010859</name>
</gene>
<evidence type="ECO:0000256" key="3">
    <source>
        <dbReference type="ARBA" id="ARBA00022737"/>
    </source>
</evidence>
<dbReference type="InterPro" id="IPR002859">
    <property type="entry name" value="PKD/REJ-like"/>
</dbReference>
<evidence type="ECO:0000313" key="8">
    <source>
        <dbReference type="Proteomes" id="UP001162480"/>
    </source>
</evidence>
<protein>
    <submittedName>
        <fullName evidence="7">Serine-rich adhesin for platelets-like</fullName>
    </submittedName>
</protein>
<dbReference type="Proteomes" id="UP001162480">
    <property type="component" value="Chromosome 7"/>
</dbReference>
<feature type="domain" description="PKD/REJ-like" evidence="6">
    <location>
        <begin position="293"/>
        <end position="478"/>
    </location>
</feature>
<keyword evidence="3" id="KW-0677">Repeat</keyword>
<keyword evidence="4" id="KW-1133">Transmembrane helix</keyword>
<dbReference type="AlphaFoldDB" id="A0AA36F6N8"/>
<evidence type="ECO:0000259" key="6">
    <source>
        <dbReference type="Pfam" id="PF02010"/>
    </source>
</evidence>
<organism evidence="7 8">
    <name type="scientific">Octopus vulgaris</name>
    <name type="common">Common octopus</name>
    <dbReference type="NCBI Taxonomy" id="6645"/>
    <lineage>
        <taxon>Eukaryota</taxon>
        <taxon>Metazoa</taxon>
        <taxon>Spiralia</taxon>
        <taxon>Lophotrochozoa</taxon>
        <taxon>Mollusca</taxon>
        <taxon>Cephalopoda</taxon>
        <taxon>Coleoidea</taxon>
        <taxon>Octopodiformes</taxon>
        <taxon>Octopoda</taxon>
        <taxon>Incirrata</taxon>
        <taxon>Octopodidae</taxon>
        <taxon>Octopus</taxon>
    </lineage>
</organism>
<evidence type="ECO:0000313" key="7">
    <source>
        <dbReference type="EMBL" id="CAI9726334.1"/>
    </source>
</evidence>
<evidence type="ECO:0000256" key="4">
    <source>
        <dbReference type="ARBA" id="ARBA00022989"/>
    </source>
</evidence>
<dbReference type="PANTHER" id="PTHR46730:SF1">
    <property type="entry name" value="PLAT DOMAIN-CONTAINING PROTEIN"/>
    <property type="match status" value="1"/>
</dbReference>
<dbReference type="PANTHER" id="PTHR46730">
    <property type="entry name" value="POLYCYSTIN-1"/>
    <property type="match status" value="1"/>
</dbReference>